<sequence>MKNKSLFEWCVLLSALLIIPGLITFYPQFYEWGTLILMLSWLGAYLVFFEKKA</sequence>
<feature type="transmembrane region" description="Helical" evidence="1">
    <location>
        <begin position="32"/>
        <end position="49"/>
    </location>
</feature>
<dbReference type="Proteomes" id="UP001527181">
    <property type="component" value="Unassembled WGS sequence"/>
</dbReference>
<keyword evidence="1" id="KW-0472">Membrane</keyword>
<reference evidence="2 3" key="1">
    <citation type="submission" date="2022-05" db="EMBL/GenBank/DDBJ databases">
        <title>Genome Sequencing of Bee-Associated Microbes.</title>
        <authorList>
            <person name="Dunlap C."/>
        </authorList>
    </citation>
    <scope>NUCLEOTIDE SEQUENCE [LARGE SCALE GENOMIC DNA]</scope>
    <source>
        <strain evidence="2 3">NRRL B-04010</strain>
    </source>
</reference>
<gene>
    <name evidence="2" type="ORF">M5X12_21805</name>
</gene>
<organism evidence="2 3">
    <name type="scientific">Paenibacillus alvei</name>
    <name type="common">Bacillus alvei</name>
    <dbReference type="NCBI Taxonomy" id="44250"/>
    <lineage>
        <taxon>Bacteria</taxon>
        <taxon>Bacillati</taxon>
        <taxon>Bacillota</taxon>
        <taxon>Bacilli</taxon>
        <taxon>Bacillales</taxon>
        <taxon>Paenibacillaceae</taxon>
        <taxon>Paenibacillus</taxon>
    </lineage>
</organism>
<evidence type="ECO:0000256" key="1">
    <source>
        <dbReference type="SAM" id="Phobius"/>
    </source>
</evidence>
<keyword evidence="3" id="KW-1185">Reference proteome</keyword>
<evidence type="ECO:0000313" key="3">
    <source>
        <dbReference type="Proteomes" id="UP001527181"/>
    </source>
</evidence>
<proteinExistence type="predicted"/>
<comment type="caution">
    <text evidence="2">The sequence shown here is derived from an EMBL/GenBank/DDBJ whole genome shotgun (WGS) entry which is preliminary data.</text>
</comment>
<dbReference type="RefSeq" id="WP_268641152.1">
    <property type="nucleotide sequence ID" value="NZ_JAMDNP010000050.1"/>
</dbReference>
<protein>
    <submittedName>
        <fullName evidence="2">Uncharacterized protein</fullName>
    </submittedName>
</protein>
<keyword evidence="1" id="KW-0812">Transmembrane</keyword>
<evidence type="ECO:0000313" key="2">
    <source>
        <dbReference type="EMBL" id="MCY9763171.1"/>
    </source>
</evidence>
<name>A0ABT4H2G4_PAEAL</name>
<accession>A0ABT4H2G4</accession>
<keyword evidence="1" id="KW-1133">Transmembrane helix</keyword>
<dbReference type="EMBL" id="JAMDNP010000050">
    <property type="protein sequence ID" value="MCY9763171.1"/>
    <property type="molecule type" value="Genomic_DNA"/>
</dbReference>
<feature type="transmembrane region" description="Helical" evidence="1">
    <location>
        <begin position="7"/>
        <end position="26"/>
    </location>
</feature>